<dbReference type="Pfam" id="PF02518">
    <property type="entry name" value="HATPase_c"/>
    <property type="match status" value="1"/>
</dbReference>
<keyword evidence="10" id="KW-0472">Membrane</keyword>
<feature type="domain" description="Histidine kinase/HSP90-like ATPase" evidence="11">
    <location>
        <begin position="345"/>
        <end position="435"/>
    </location>
</feature>
<keyword evidence="8" id="KW-0902">Two-component regulatory system</keyword>
<evidence type="ECO:0000256" key="1">
    <source>
        <dbReference type="ARBA" id="ARBA00000085"/>
    </source>
</evidence>
<keyword evidence="3" id="KW-0597">Phosphoprotein</keyword>
<evidence type="ECO:0000256" key="10">
    <source>
        <dbReference type="SAM" id="Phobius"/>
    </source>
</evidence>
<dbReference type="PANTHER" id="PTHR24421:SF10">
    <property type="entry name" value="NITRATE_NITRITE SENSOR PROTEIN NARQ"/>
    <property type="match status" value="1"/>
</dbReference>
<accession>A0ABV8KRM4</accession>
<evidence type="ECO:0000256" key="2">
    <source>
        <dbReference type="ARBA" id="ARBA00012438"/>
    </source>
</evidence>
<dbReference type="InterPro" id="IPR011712">
    <property type="entry name" value="Sig_transdc_His_kin_sub3_dim/P"/>
</dbReference>
<keyword evidence="10" id="KW-1133">Transmembrane helix</keyword>
<evidence type="ECO:0000256" key="7">
    <source>
        <dbReference type="ARBA" id="ARBA00022840"/>
    </source>
</evidence>
<evidence type="ECO:0000256" key="3">
    <source>
        <dbReference type="ARBA" id="ARBA00022553"/>
    </source>
</evidence>
<dbReference type="InterPro" id="IPR036890">
    <property type="entry name" value="HATPase_C_sf"/>
</dbReference>
<dbReference type="Pfam" id="PF13796">
    <property type="entry name" value="Sensor"/>
    <property type="match status" value="1"/>
</dbReference>
<dbReference type="Proteomes" id="UP001595868">
    <property type="component" value="Unassembled WGS sequence"/>
</dbReference>
<dbReference type="InterPro" id="IPR003594">
    <property type="entry name" value="HATPase_dom"/>
</dbReference>
<dbReference type="InterPro" id="IPR050482">
    <property type="entry name" value="Sensor_HK_TwoCompSys"/>
</dbReference>
<dbReference type="SUPFAM" id="SSF55874">
    <property type="entry name" value="ATPase domain of HSP90 chaperone/DNA topoisomerase II/histidine kinase"/>
    <property type="match status" value="1"/>
</dbReference>
<dbReference type="EMBL" id="JBHSBN010000018">
    <property type="protein sequence ID" value="MFC4108769.1"/>
    <property type="molecule type" value="Genomic_DNA"/>
</dbReference>
<evidence type="ECO:0000259" key="11">
    <source>
        <dbReference type="SMART" id="SM00387"/>
    </source>
</evidence>
<dbReference type="Pfam" id="PF07730">
    <property type="entry name" value="HisKA_3"/>
    <property type="match status" value="1"/>
</dbReference>
<keyword evidence="7" id="KW-0067">ATP-binding</keyword>
<keyword evidence="10" id="KW-0812">Transmembrane</keyword>
<feature type="transmembrane region" description="Helical" evidence="10">
    <location>
        <begin position="129"/>
        <end position="154"/>
    </location>
</feature>
<feature type="transmembrane region" description="Helical" evidence="10">
    <location>
        <begin position="12"/>
        <end position="30"/>
    </location>
</feature>
<sequence>MSRYRRAPRELGYALLGLPLAVAGLAYVVVGVLVGAVLSVTLLGLPVLAGAVRGARGWGAVHRGLARRMLGTDVAAPRPPGRSTARAASTGTAARTTTVASPMIGWIRAGLTDRTGWRAVGYLVLKPPVAIVAAVLGVAFAGYGLVFVSFPFWWRAVRPVNLDSRGRPHRAALQLGDFFFDSWPRALLLALVGVVLLLVGPWLLHGVLLLDRLLARGLLGPTGLAGRVDDLERSRAYAVDDSAARLRRIERDLHDGAQARLVALAMRLGLVREKLDGVAGPELRRLVDTAHQDAKDAIVELRDLARGIHPPQLDTGLEPALATLVRRGSVPVDLRVDVPDRPAPAVETIAYFCVAELLTNVAKHSGAGQATVAVLGRGPRLVLRVADDGSGGARPGVTGGLAGLRDRVRTVDGDLEIDSPPGGPTVVTVDLPARR</sequence>
<dbReference type="PANTHER" id="PTHR24421">
    <property type="entry name" value="NITRATE/NITRITE SENSOR PROTEIN NARX-RELATED"/>
    <property type="match status" value="1"/>
</dbReference>
<name>A0ABV8KRM4_9ACTN</name>
<dbReference type="Gene3D" id="1.20.5.1930">
    <property type="match status" value="1"/>
</dbReference>
<keyword evidence="13" id="KW-1185">Reference proteome</keyword>
<evidence type="ECO:0000256" key="9">
    <source>
        <dbReference type="SAM" id="MobiDB-lite"/>
    </source>
</evidence>
<comment type="caution">
    <text evidence="12">The sequence shown here is derived from an EMBL/GenBank/DDBJ whole genome shotgun (WGS) entry which is preliminary data.</text>
</comment>
<dbReference type="CDD" id="cd16917">
    <property type="entry name" value="HATPase_UhpB-NarQ-NarX-like"/>
    <property type="match status" value="1"/>
</dbReference>
<feature type="transmembrane region" description="Helical" evidence="10">
    <location>
        <begin position="186"/>
        <end position="210"/>
    </location>
</feature>
<evidence type="ECO:0000256" key="4">
    <source>
        <dbReference type="ARBA" id="ARBA00022679"/>
    </source>
</evidence>
<organism evidence="12 13">
    <name type="scientific">Micromonospora zhanjiangensis</name>
    <dbReference type="NCBI Taxonomy" id="1522057"/>
    <lineage>
        <taxon>Bacteria</taxon>
        <taxon>Bacillati</taxon>
        <taxon>Actinomycetota</taxon>
        <taxon>Actinomycetes</taxon>
        <taxon>Micromonosporales</taxon>
        <taxon>Micromonosporaceae</taxon>
        <taxon>Micromonospora</taxon>
    </lineage>
</organism>
<keyword evidence="4" id="KW-0808">Transferase</keyword>
<dbReference type="InterPro" id="IPR025828">
    <property type="entry name" value="Put_sensor_dom"/>
</dbReference>
<evidence type="ECO:0000313" key="13">
    <source>
        <dbReference type="Proteomes" id="UP001595868"/>
    </source>
</evidence>
<gene>
    <name evidence="12" type="ORF">ACFOX0_22900</name>
</gene>
<proteinExistence type="predicted"/>
<keyword evidence="5" id="KW-0547">Nucleotide-binding</keyword>
<dbReference type="EC" id="2.7.13.3" evidence="2"/>
<evidence type="ECO:0000313" key="12">
    <source>
        <dbReference type="EMBL" id="MFC4108769.1"/>
    </source>
</evidence>
<protein>
    <recommendedName>
        <fullName evidence="2">histidine kinase</fullName>
        <ecNumber evidence="2">2.7.13.3</ecNumber>
    </recommendedName>
</protein>
<reference evidence="13" key="1">
    <citation type="journal article" date="2019" name="Int. J. Syst. Evol. Microbiol.">
        <title>The Global Catalogue of Microorganisms (GCM) 10K type strain sequencing project: providing services to taxonomists for standard genome sequencing and annotation.</title>
        <authorList>
            <consortium name="The Broad Institute Genomics Platform"/>
            <consortium name="The Broad Institute Genome Sequencing Center for Infectious Disease"/>
            <person name="Wu L."/>
            <person name="Ma J."/>
        </authorList>
    </citation>
    <scope>NUCLEOTIDE SEQUENCE [LARGE SCALE GENOMIC DNA]</scope>
    <source>
        <strain evidence="13">2902at01</strain>
    </source>
</reference>
<dbReference type="SMART" id="SM00387">
    <property type="entry name" value="HATPase_c"/>
    <property type="match status" value="1"/>
</dbReference>
<keyword evidence="6 12" id="KW-0418">Kinase</keyword>
<comment type="catalytic activity">
    <reaction evidence="1">
        <text>ATP + protein L-histidine = ADP + protein N-phospho-L-histidine.</text>
        <dbReference type="EC" id="2.7.13.3"/>
    </reaction>
</comment>
<evidence type="ECO:0000256" key="8">
    <source>
        <dbReference type="ARBA" id="ARBA00023012"/>
    </source>
</evidence>
<dbReference type="RefSeq" id="WP_377549457.1">
    <property type="nucleotide sequence ID" value="NZ_JBHSBN010000018.1"/>
</dbReference>
<evidence type="ECO:0000256" key="6">
    <source>
        <dbReference type="ARBA" id="ARBA00022777"/>
    </source>
</evidence>
<evidence type="ECO:0000256" key="5">
    <source>
        <dbReference type="ARBA" id="ARBA00022741"/>
    </source>
</evidence>
<dbReference type="GO" id="GO:0016301">
    <property type="term" value="F:kinase activity"/>
    <property type="evidence" value="ECO:0007669"/>
    <property type="project" value="UniProtKB-KW"/>
</dbReference>
<feature type="region of interest" description="Disordered" evidence="9">
    <location>
        <begin position="414"/>
        <end position="435"/>
    </location>
</feature>
<dbReference type="Gene3D" id="3.30.565.10">
    <property type="entry name" value="Histidine kinase-like ATPase, C-terminal domain"/>
    <property type="match status" value="1"/>
</dbReference>